<accession>A0A8H7T3K9</accession>
<sequence>MPVFINQYEEFYPVASSHTDMTIMAASERNQNLTVDVGTLSGFPNTRRPTPTSGVPEFTHVLAVFIYSTDYNSKTVQSTTGANFSHTGTGGGSVPNHTALTGNNFGWEYSSRSRALGSDHLIIGRELSN</sequence>
<protein>
    <submittedName>
        <fullName evidence="1">Uncharacterized protein</fullName>
    </submittedName>
</protein>
<gene>
    <name evidence="1" type="ORF">IFR04_014288</name>
</gene>
<evidence type="ECO:0000313" key="1">
    <source>
        <dbReference type="EMBL" id="KAG4412567.1"/>
    </source>
</evidence>
<organism evidence="1 2">
    <name type="scientific">Cadophora malorum</name>
    <dbReference type="NCBI Taxonomy" id="108018"/>
    <lineage>
        <taxon>Eukaryota</taxon>
        <taxon>Fungi</taxon>
        <taxon>Dikarya</taxon>
        <taxon>Ascomycota</taxon>
        <taxon>Pezizomycotina</taxon>
        <taxon>Leotiomycetes</taxon>
        <taxon>Helotiales</taxon>
        <taxon>Ploettnerulaceae</taxon>
        <taxon>Cadophora</taxon>
    </lineage>
</organism>
<dbReference type="EMBL" id="JAFJYH010000368">
    <property type="protein sequence ID" value="KAG4412567.1"/>
    <property type="molecule type" value="Genomic_DNA"/>
</dbReference>
<proteinExistence type="predicted"/>
<reference evidence="1" key="1">
    <citation type="submission" date="2021-02" db="EMBL/GenBank/DDBJ databases">
        <title>Genome sequence Cadophora malorum strain M34.</title>
        <authorList>
            <person name="Stefanovic E."/>
            <person name="Vu D."/>
            <person name="Scully C."/>
            <person name="Dijksterhuis J."/>
            <person name="Roader J."/>
            <person name="Houbraken J."/>
        </authorList>
    </citation>
    <scope>NUCLEOTIDE SEQUENCE</scope>
    <source>
        <strain evidence="1">M34</strain>
    </source>
</reference>
<comment type="caution">
    <text evidence="1">The sequence shown here is derived from an EMBL/GenBank/DDBJ whole genome shotgun (WGS) entry which is preliminary data.</text>
</comment>
<keyword evidence="2" id="KW-1185">Reference proteome</keyword>
<name>A0A8H7T3K9_9HELO</name>
<dbReference type="OrthoDB" id="10617152at2759"/>
<evidence type="ECO:0000313" key="2">
    <source>
        <dbReference type="Proteomes" id="UP000664132"/>
    </source>
</evidence>
<dbReference type="AlphaFoldDB" id="A0A8H7T3K9"/>
<dbReference type="Proteomes" id="UP000664132">
    <property type="component" value="Unassembled WGS sequence"/>
</dbReference>